<dbReference type="Proteomes" id="UP000232323">
    <property type="component" value="Unassembled WGS sequence"/>
</dbReference>
<evidence type="ECO:0000256" key="2">
    <source>
        <dbReference type="SAM" id="Phobius"/>
    </source>
</evidence>
<proteinExistence type="predicted"/>
<name>A0A250XHN5_9CHLO</name>
<protein>
    <recommendedName>
        <fullName evidence="5">Sugar phosphate transporter domain-containing protein</fullName>
    </recommendedName>
</protein>
<keyword evidence="2" id="KW-1133">Transmembrane helix</keyword>
<organism evidence="3 4">
    <name type="scientific">Chlamydomonas eustigma</name>
    <dbReference type="NCBI Taxonomy" id="1157962"/>
    <lineage>
        <taxon>Eukaryota</taxon>
        <taxon>Viridiplantae</taxon>
        <taxon>Chlorophyta</taxon>
        <taxon>core chlorophytes</taxon>
        <taxon>Chlorophyceae</taxon>
        <taxon>CS clade</taxon>
        <taxon>Chlamydomonadales</taxon>
        <taxon>Chlamydomonadaceae</taxon>
        <taxon>Chlamydomonas</taxon>
    </lineage>
</organism>
<gene>
    <name evidence="3" type="ORF">CEUSTIGMA_g10021.t1</name>
</gene>
<feature type="transmembrane region" description="Helical" evidence="2">
    <location>
        <begin position="86"/>
        <end position="108"/>
    </location>
</feature>
<evidence type="ECO:0000313" key="4">
    <source>
        <dbReference type="Proteomes" id="UP000232323"/>
    </source>
</evidence>
<sequence length="422" mass="45997">MTDATSREASVLESTPDNIIPEDEARREALRQSGAAYLQKAMEQAIKGQDPFQIDSGGLKKERKRRQPKVDPEFVAFGLLLRDSLVYFYMALYVVCQASSYVLISVSFRSMQTPAVLTFLHMLSAAGGLYLASQYDVFDQPIQISAAALKGSSVQIVLYSTQMLCTFSALHHNSVNVVIVWITAGGAAIEAVVACWLNSTSLSQQSRIALITGFSAGVLELLFDPDKVPLGVLMLTLWSISKAVDCLWKQLRVDASLGDRLKVMWLVSRIRDIGDEEALHGDSTIAFMKNVVPAVPVLLLGFICMEGKELVDHELSVPAVEVMLMACLAYALQLGCQLLLDQKAIKPEMQLGLKGASLLGAVIMFALEEHKTISVMAVLLSLASVTASLWAGWQQQRRESCSTITMLGQTGKNYSPVPTSSV</sequence>
<keyword evidence="4" id="KW-1185">Reference proteome</keyword>
<dbReference type="OrthoDB" id="544432at2759"/>
<feature type="region of interest" description="Disordered" evidence="1">
    <location>
        <begin position="1"/>
        <end position="23"/>
    </location>
</feature>
<evidence type="ECO:0008006" key="5">
    <source>
        <dbReference type="Google" id="ProtNLM"/>
    </source>
</evidence>
<feature type="transmembrane region" description="Helical" evidence="2">
    <location>
        <begin position="178"/>
        <end position="197"/>
    </location>
</feature>
<feature type="transmembrane region" description="Helical" evidence="2">
    <location>
        <begin position="351"/>
        <end position="367"/>
    </location>
</feature>
<keyword evidence="2" id="KW-0812">Transmembrane</keyword>
<evidence type="ECO:0000313" key="3">
    <source>
        <dbReference type="EMBL" id="GAX82595.1"/>
    </source>
</evidence>
<comment type="caution">
    <text evidence="3">The sequence shown here is derived from an EMBL/GenBank/DDBJ whole genome shotgun (WGS) entry which is preliminary data.</text>
</comment>
<keyword evidence="2" id="KW-0472">Membrane</keyword>
<feature type="transmembrane region" description="Helical" evidence="2">
    <location>
        <begin position="373"/>
        <end position="393"/>
    </location>
</feature>
<dbReference type="AlphaFoldDB" id="A0A250XHN5"/>
<dbReference type="EMBL" id="BEGY01000083">
    <property type="protein sequence ID" value="GAX82595.1"/>
    <property type="molecule type" value="Genomic_DNA"/>
</dbReference>
<evidence type="ECO:0000256" key="1">
    <source>
        <dbReference type="SAM" id="MobiDB-lite"/>
    </source>
</evidence>
<feature type="transmembrane region" description="Helical" evidence="2">
    <location>
        <begin position="115"/>
        <end position="132"/>
    </location>
</feature>
<reference evidence="3 4" key="1">
    <citation type="submission" date="2017-08" db="EMBL/GenBank/DDBJ databases">
        <title>Acidophilic green algal genome provides insights into adaptation to an acidic environment.</title>
        <authorList>
            <person name="Hirooka S."/>
            <person name="Hirose Y."/>
            <person name="Kanesaki Y."/>
            <person name="Higuchi S."/>
            <person name="Fujiwara T."/>
            <person name="Onuma R."/>
            <person name="Era A."/>
            <person name="Ohbayashi R."/>
            <person name="Uzuka A."/>
            <person name="Nozaki H."/>
            <person name="Yoshikawa H."/>
            <person name="Miyagishima S.Y."/>
        </authorList>
    </citation>
    <scope>NUCLEOTIDE SEQUENCE [LARGE SCALE GENOMIC DNA]</scope>
    <source>
        <strain evidence="3 4">NIES-2499</strain>
    </source>
</reference>
<accession>A0A250XHN5</accession>